<feature type="compositionally biased region" description="Polar residues" evidence="5">
    <location>
        <begin position="664"/>
        <end position="681"/>
    </location>
</feature>
<comment type="subcellular location">
    <subcellularLocation>
        <location evidence="1">Nucleus</location>
    </subcellularLocation>
</comment>
<keyword evidence="4" id="KW-0539">Nucleus</keyword>
<dbReference type="GO" id="GO:0030473">
    <property type="term" value="P:nuclear migration along microtubule"/>
    <property type="evidence" value="ECO:0007669"/>
    <property type="project" value="TreeGrafter"/>
</dbReference>
<name>A0A0C3LJA3_9AGAM</name>
<proteinExistence type="inferred from homology"/>
<dbReference type="SUPFAM" id="SSF54695">
    <property type="entry name" value="POZ domain"/>
    <property type="match status" value="1"/>
</dbReference>
<feature type="region of interest" description="Disordered" evidence="5">
    <location>
        <begin position="96"/>
        <end position="119"/>
    </location>
</feature>
<dbReference type="EMBL" id="KN822944">
    <property type="protein sequence ID" value="KIO34153.1"/>
    <property type="molecule type" value="Genomic_DNA"/>
</dbReference>
<dbReference type="GO" id="GO:0051293">
    <property type="term" value="P:establishment of spindle localization"/>
    <property type="evidence" value="ECO:0007669"/>
    <property type="project" value="TreeGrafter"/>
</dbReference>
<feature type="compositionally biased region" description="Low complexity" evidence="5">
    <location>
        <begin position="724"/>
        <end position="736"/>
    </location>
</feature>
<comment type="similarity">
    <text evidence="2">Belongs to the SKP1 family.</text>
</comment>
<dbReference type="Proteomes" id="UP000054248">
    <property type="component" value="Unassembled WGS sequence"/>
</dbReference>
<evidence type="ECO:0000313" key="7">
    <source>
        <dbReference type="Proteomes" id="UP000054248"/>
    </source>
</evidence>
<feature type="compositionally biased region" description="Pro residues" evidence="5">
    <location>
        <begin position="514"/>
        <end position="525"/>
    </location>
</feature>
<feature type="region of interest" description="Disordered" evidence="5">
    <location>
        <begin position="385"/>
        <end position="408"/>
    </location>
</feature>
<feature type="compositionally biased region" description="Low complexity" evidence="5">
    <location>
        <begin position="650"/>
        <end position="663"/>
    </location>
</feature>
<sequence>MTTLSLSKPEHTSVLQPSPEILNGPGRLRTLSFNDDYDDDNGTTATPRALSNGKQRSVDDLRLLAISAQITEVSYSIGELQTRVFEIQELRHRSLEPKNALTSSPTTGRKSTDSTSSSSSIIDNALGQLDVRIENVKGSIQAITAAVEPLLSVANTPTPRQSGEFDEGSNLIRKYGDLVHEWEGVQAEAKGLRDELKEDKWLAVFRTVSEQADGMMASLDKALMMCQDFIQQVYAKTRDGQDLRRSSAYSEKSFPTLATFEDLLKSYEAKKKYYMPSTNKVINVLNKGIDERITKNGECLRKHADMKTRWDALKIKIRRVDNDMEKICKILLDIENESAEAELSSVVSENSVILTTSPAGRSSRAPSTSSTSTLAKFAAKVSSVVGRSTPNHKQRLELPATDPHRTIGRKASVLPFRSPQPGQDTFRMRSKLFSSTSSNVSAPATSSMVDDWVDLGNGRQTVKAAKPRWNPSTRPDNNKEPPPLPPVPGGYRPPSVTRNTPPYPPSSAKYGPGTRPPTTQPPPIPRRSAARPYTPVRITASTDHEELPSTPPSRPGSRAQSSLGLGATPRARPKTPSMIPAPRHLSTNWSSAMSQTSDDALDVPFLHRGVSPSPSMAMSVAMGGTTHRRRPSASHIPMPSFHLAKSRAGSPTNSPNRPSSPVSAAQSATSSAYPRSQTPDSSPRPKSRIHHQSSASTSALSPGRPGLRPSASRGPPSSFRGDASTSTPPLRSTPSRAGSRAGAQTPGHELTQGPMYMPASAHDPLDNEVARIVNSIPHGLRIERIDPPLRVAPRAGEEIKAQYALSTGLGRRVLGFKLVVEESKWVRITSRDGYSWIVDRKVATASSHLKDALSGDSGFAESATNTCHLDERGAVAETVVEYLAYKNQYTGSRNVPDFATRVPPEIALELVTAADYLNGELRDSDLKHMRS</sequence>
<dbReference type="GO" id="GO:0005938">
    <property type="term" value="C:cell cortex"/>
    <property type="evidence" value="ECO:0007669"/>
    <property type="project" value="TreeGrafter"/>
</dbReference>
<feature type="region of interest" description="Disordered" evidence="5">
    <location>
        <begin position="460"/>
        <end position="584"/>
    </location>
</feature>
<dbReference type="GO" id="GO:0043332">
    <property type="term" value="C:mating projection tip"/>
    <property type="evidence" value="ECO:0007669"/>
    <property type="project" value="TreeGrafter"/>
</dbReference>
<dbReference type="PANTHER" id="PTHR37271:SF1">
    <property type="entry name" value="KARYOGAMY PROTEIN KAR9"/>
    <property type="match status" value="1"/>
</dbReference>
<evidence type="ECO:0000256" key="3">
    <source>
        <dbReference type="ARBA" id="ARBA00021347"/>
    </source>
</evidence>
<dbReference type="STRING" id="1051891.A0A0C3LJA3"/>
<feature type="compositionally biased region" description="Low complexity" evidence="5">
    <location>
        <begin position="609"/>
        <end position="624"/>
    </location>
</feature>
<feature type="region of interest" description="Disordered" evidence="5">
    <location>
        <begin position="1"/>
        <end position="54"/>
    </location>
</feature>
<evidence type="ECO:0000256" key="5">
    <source>
        <dbReference type="SAM" id="MobiDB-lite"/>
    </source>
</evidence>
<feature type="region of interest" description="Disordered" evidence="5">
    <location>
        <begin position="606"/>
        <end position="762"/>
    </location>
</feature>
<dbReference type="InterPro" id="IPR001232">
    <property type="entry name" value="SKP1-like"/>
</dbReference>
<dbReference type="InterPro" id="IPR011333">
    <property type="entry name" value="SKP1/BTB/POZ_sf"/>
</dbReference>
<evidence type="ECO:0000256" key="1">
    <source>
        <dbReference type="ARBA" id="ARBA00004123"/>
    </source>
</evidence>
<dbReference type="SMART" id="SM00512">
    <property type="entry name" value="Skp1"/>
    <property type="match status" value="1"/>
</dbReference>
<protein>
    <recommendedName>
        <fullName evidence="3">Elongin-C</fullName>
    </recommendedName>
</protein>
<reference evidence="6 7" key="1">
    <citation type="submission" date="2014-04" db="EMBL/GenBank/DDBJ databases">
        <authorList>
            <consortium name="DOE Joint Genome Institute"/>
            <person name="Kuo A."/>
            <person name="Girlanda M."/>
            <person name="Perotto S."/>
            <person name="Kohler A."/>
            <person name="Nagy L.G."/>
            <person name="Floudas D."/>
            <person name="Copeland A."/>
            <person name="Barry K.W."/>
            <person name="Cichocki N."/>
            <person name="Veneault-Fourrey C."/>
            <person name="LaButti K."/>
            <person name="Lindquist E.A."/>
            <person name="Lipzen A."/>
            <person name="Lundell T."/>
            <person name="Morin E."/>
            <person name="Murat C."/>
            <person name="Sun H."/>
            <person name="Tunlid A."/>
            <person name="Henrissat B."/>
            <person name="Grigoriev I.V."/>
            <person name="Hibbett D.S."/>
            <person name="Martin F."/>
            <person name="Nordberg H.P."/>
            <person name="Cantor M.N."/>
            <person name="Hua S.X."/>
        </authorList>
    </citation>
    <scope>NUCLEOTIDE SEQUENCE [LARGE SCALE GENOMIC DNA]</scope>
    <source>
        <strain evidence="6 7">MUT 4182</strain>
    </source>
</reference>
<dbReference type="OrthoDB" id="5559380at2759"/>
<dbReference type="HOGENOM" id="CLU_333989_0_0_1"/>
<keyword evidence="7" id="KW-1185">Reference proteome</keyword>
<evidence type="ECO:0000256" key="2">
    <source>
        <dbReference type="ARBA" id="ARBA00009993"/>
    </source>
</evidence>
<evidence type="ECO:0000313" key="6">
    <source>
        <dbReference type="EMBL" id="KIO34153.1"/>
    </source>
</evidence>
<evidence type="ECO:0000256" key="4">
    <source>
        <dbReference type="ARBA" id="ARBA00023242"/>
    </source>
</evidence>
<dbReference type="Pfam" id="PF08580">
    <property type="entry name" value="KAR9"/>
    <property type="match status" value="1"/>
</dbReference>
<reference evidence="7" key="2">
    <citation type="submission" date="2015-01" db="EMBL/GenBank/DDBJ databases">
        <title>Evolutionary Origins and Diversification of the Mycorrhizal Mutualists.</title>
        <authorList>
            <consortium name="DOE Joint Genome Institute"/>
            <consortium name="Mycorrhizal Genomics Consortium"/>
            <person name="Kohler A."/>
            <person name="Kuo A."/>
            <person name="Nagy L.G."/>
            <person name="Floudas D."/>
            <person name="Copeland A."/>
            <person name="Barry K.W."/>
            <person name="Cichocki N."/>
            <person name="Veneault-Fourrey C."/>
            <person name="LaButti K."/>
            <person name="Lindquist E.A."/>
            <person name="Lipzen A."/>
            <person name="Lundell T."/>
            <person name="Morin E."/>
            <person name="Murat C."/>
            <person name="Riley R."/>
            <person name="Ohm R."/>
            <person name="Sun H."/>
            <person name="Tunlid A."/>
            <person name="Henrissat B."/>
            <person name="Grigoriev I.V."/>
            <person name="Hibbett D.S."/>
            <person name="Martin F."/>
        </authorList>
    </citation>
    <scope>NUCLEOTIDE SEQUENCE [LARGE SCALE GENOMIC DNA]</scope>
    <source>
        <strain evidence="7">MUT 4182</strain>
    </source>
</reference>
<dbReference type="InterPro" id="IPR013889">
    <property type="entry name" value="Karyogamy_KAR9"/>
</dbReference>
<organism evidence="6 7">
    <name type="scientific">Tulasnella calospora MUT 4182</name>
    <dbReference type="NCBI Taxonomy" id="1051891"/>
    <lineage>
        <taxon>Eukaryota</taxon>
        <taxon>Fungi</taxon>
        <taxon>Dikarya</taxon>
        <taxon>Basidiomycota</taxon>
        <taxon>Agaricomycotina</taxon>
        <taxon>Agaricomycetes</taxon>
        <taxon>Cantharellales</taxon>
        <taxon>Tulasnellaceae</taxon>
        <taxon>Tulasnella</taxon>
    </lineage>
</organism>
<dbReference type="Gene3D" id="3.30.710.10">
    <property type="entry name" value="Potassium Channel Kv1.1, Chain A"/>
    <property type="match status" value="1"/>
</dbReference>
<dbReference type="AlphaFoldDB" id="A0A0C3LJA3"/>
<dbReference type="GO" id="GO:0006511">
    <property type="term" value="P:ubiquitin-dependent protein catabolic process"/>
    <property type="evidence" value="ECO:0007669"/>
    <property type="project" value="InterPro"/>
</dbReference>
<dbReference type="GO" id="GO:0005634">
    <property type="term" value="C:nucleus"/>
    <property type="evidence" value="ECO:0007669"/>
    <property type="project" value="UniProtKB-SubCell"/>
</dbReference>
<dbReference type="PANTHER" id="PTHR37271">
    <property type="entry name" value="KARYOGAMY PROTEIN KAR9"/>
    <property type="match status" value="1"/>
</dbReference>
<feature type="compositionally biased region" description="Polar residues" evidence="5">
    <location>
        <begin position="100"/>
        <end position="109"/>
    </location>
</feature>
<accession>A0A0C3LJA3</accession>
<dbReference type="FunFam" id="3.30.710.10:FF:000035">
    <property type="entry name" value="Elongin C transcription elongation factor"/>
    <property type="match status" value="1"/>
</dbReference>
<gene>
    <name evidence="6" type="ORF">M407DRAFT_17064</name>
</gene>
<dbReference type="GO" id="GO:0005816">
    <property type="term" value="C:spindle pole body"/>
    <property type="evidence" value="ECO:0007669"/>
    <property type="project" value="TreeGrafter"/>
</dbReference>